<dbReference type="InterPro" id="IPR036259">
    <property type="entry name" value="MFS_trans_sf"/>
</dbReference>
<dbReference type="Pfam" id="PF05977">
    <property type="entry name" value="MFS_3"/>
    <property type="match status" value="1"/>
</dbReference>
<evidence type="ECO:0000256" key="2">
    <source>
        <dbReference type="ARBA" id="ARBA00022448"/>
    </source>
</evidence>
<feature type="transmembrane region" description="Helical" evidence="7">
    <location>
        <begin position="352"/>
        <end position="375"/>
    </location>
</feature>
<evidence type="ECO:0000256" key="4">
    <source>
        <dbReference type="ARBA" id="ARBA00022692"/>
    </source>
</evidence>
<keyword evidence="5 7" id="KW-1133">Transmembrane helix</keyword>
<feature type="transmembrane region" description="Helical" evidence="7">
    <location>
        <begin position="287"/>
        <end position="305"/>
    </location>
</feature>
<feature type="transmembrane region" description="Helical" evidence="7">
    <location>
        <begin position="228"/>
        <end position="249"/>
    </location>
</feature>
<dbReference type="PANTHER" id="PTHR23513">
    <property type="entry name" value="INTEGRAL MEMBRANE EFFLUX PROTEIN-RELATED"/>
    <property type="match status" value="1"/>
</dbReference>
<comment type="caution">
    <text evidence="9">The sequence shown here is derived from an EMBL/GenBank/DDBJ whole genome shotgun (WGS) entry which is preliminary data.</text>
</comment>
<dbReference type="EMBL" id="JBJIAA010000002">
    <property type="protein sequence ID" value="MFL0249509.1"/>
    <property type="molecule type" value="Genomic_DNA"/>
</dbReference>
<comment type="subcellular location">
    <subcellularLocation>
        <location evidence="1">Cell membrane</location>
        <topology evidence="1">Multi-pass membrane protein</topology>
    </subcellularLocation>
</comment>
<feature type="transmembrane region" description="Helical" evidence="7">
    <location>
        <begin position="381"/>
        <end position="399"/>
    </location>
</feature>
<name>A0ABW8TF02_9CLOT</name>
<keyword evidence="10" id="KW-1185">Reference proteome</keyword>
<dbReference type="InterPro" id="IPR010290">
    <property type="entry name" value="TM_effector"/>
</dbReference>
<keyword evidence="2" id="KW-0813">Transport</keyword>
<dbReference type="SUPFAM" id="SSF103473">
    <property type="entry name" value="MFS general substrate transporter"/>
    <property type="match status" value="1"/>
</dbReference>
<keyword evidence="6 7" id="KW-0472">Membrane</keyword>
<feature type="transmembrane region" description="Helical" evidence="7">
    <location>
        <begin position="311"/>
        <end position="331"/>
    </location>
</feature>
<evidence type="ECO:0000313" key="9">
    <source>
        <dbReference type="EMBL" id="MFL0249509.1"/>
    </source>
</evidence>
<evidence type="ECO:0000259" key="8">
    <source>
        <dbReference type="PROSITE" id="PS50850"/>
    </source>
</evidence>
<protein>
    <submittedName>
        <fullName evidence="9">MFS transporter</fullName>
    </submittedName>
</protein>
<feature type="transmembrane region" description="Helical" evidence="7">
    <location>
        <begin position="50"/>
        <end position="70"/>
    </location>
</feature>
<evidence type="ECO:0000256" key="6">
    <source>
        <dbReference type="ARBA" id="ARBA00023136"/>
    </source>
</evidence>
<gene>
    <name evidence="9" type="ORF">ACJDT4_03670</name>
</gene>
<dbReference type="Proteomes" id="UP001623592">
    <property type="component" value="Unassembled WGS sequence"/>
</dbReference>
<dbReference type="PROSITE" id="PS50850">
    <property type="entry name" value="MFS"/>
    <property type="match status" value="1"/>
</dbReference>
<sequence length="412" mass="45582">MLLLNKNTFTSLRHRDFRCFIIGQAISVIGTWLQKTAQTWLLYTLTKSPLLLGLLGVFQFGPTLLFSAFSGAIVDRFPKKKLLYCTQITFMIQAFILFILVYTNHINYWSIFILAVISGFATTLDMPTRQSYFIELVGKEDLPNAVSLNSSIFNIAKIIGPSIAGIIMIKFGTSFCFFLNFLSFTAVLIGLFLISAKDKVSDKPHKNLLKEVKDGLVYIRNNIKLVKVFIMMGIVCTFCMNIDVISPVFSKTILNRGANGYTFLLSAMGFGSLLGTFKMATTRKKNLNLKLLITAAFSTAIFQLLASFSSNYYLCAAFILGAGFANLAFLNGSNSILQLNTEDEYRGRVMSIYSLFNAGSVPVGNFFVGSVMNAFGGRAGFSSVGIITIILTAAFILLTQHHKKVHQAYASK</sequence>
<dbReference type="CDD" id="cd06173">
    <property type="entry name" value="MFS_MefA_like"/>
    <property type="match status" value="1"/>
</dbReference>
<dbReference type="InterPro" id="IPR020846">
    <property type="entry name" value="MFS_dom"/>
</dbReference>
<dbReference type="Gene3D" id="1.20.1250.20">
    <property type="entry name" value="MFS general substrate transporter like domains"/>
    <property type="match status" value="1"/>
</dbReference>
<organism evidence="9 10">
    <name type="scientific">Clostridium neuense</name>
    <dbReference type="NCBI Taxonomy" id="1728934"/>
    <lineage>
        <taxon>Bacteria</taxon>
        <taxon>Bacillati</taxon>
        <taxon>Bacillota</taxon>
        <taxon>Clostridia</taxon>
        <taxon>Eubacteriales</taxon>
        <taxon>Clostridiaceae</taxon>
        <taxon>Clostridium</taxon>
    </lineage>
</organism>
<feature type="transmembrane region" description="Helical" evidence="7">
    <location>
        <begin position="261"/>
        <end position="280"/>
    </location>
</feature>
<evidence type="ECO:0000256" key="5">
    <source>
        <dbReference type="ARBA" id="ARBA00022989"/>
    </source>
</evidence>
<dbReference type="PANTHER" id="PTHR23513:SF11">
    <property type="entry name" value="STAPHYLOFERRIN A TRANSPORTER"/>
    <property type="match status" value="1"/>
</dbReference>
<evidence type="ECO:0000256" key="3">
    <source>
        <dbReference type="ARBA" id="ARBA00022475"/>
    </source>
</evidence>
<proteinExistence type="predicted"/>
<feature type="domain" description="Major facilitator superfamily (MFS) profile" evidence="8">
    <location>
        <begin position="1"/>
        <end position="198"/>
    </location>
</feature>
<evidence type="ECO:0000256" key="7">
    <source>
        <dbReference type="SAM" id="Phobius"/>
    </source>
</evidence>
<reference evidence="9 10" key="1">
    <citation type="submission" date="2024-11" db="EMBL/GenBank/DDBJ databases">
        <authorList>
            <person name="Heng Y.C."/>
            <person name="Lim A.C.H."/>
            <person name="Lee J.K.Y."/>
            <person name="Kittelmann S."/>
        </authorList>
    </citation>
    <scope>NUCLEOTIDE SEQUENCE [LARGE SCALE GENOMIC DNA]</scope>
    <source>
        <strain evidence="9 10">WILCCON 0114</strain>
    </source>
</reference>
<dbReference type="RefSeq" id="WP_406786174.1">
    <property type="nucleotide sequence ID" value="NZ_JBJIAA010000002.1"/>
</dbReference>
<feature type="transmembrane region" description="Helical" evidence="7">
    <location>
        <begin position="177"/>
        <end position="196"/>
    </location>
</feature>
<keyword evidence="4 7" id="KW-0812">Transmembrane</keyword>
<keyword evidence="3" id="KW-1003">Cell membrane</keyword>
<evidence type="ECO:0000256" key="1">
    <source>
        <dbReference type="ARBA" id="ARBA00004651"/>
    </source>
</evidence>
<evidence type="ECO:0000313" key="10">
    <source>
        <dbReference type="Proteomes" id="UP001623592"/>
    </source>
</evidence>
<accession>A0ABW8TF02</accession>